<dbReference type="PANTHER" id="PTHR12069">
    <property type="entry name" value="DNA-DIRECTED RNA POLYMERASES III 80 KDA POLYPEPTIDE RNA POLYMERASE III SUBUNIT 5"/>
    <property type="match status" value="1"/>
</dbReference>
<dbReference type="Pfam" id="PF04801">
    <property type="entry name" value="RPC5"/>
    <property type="match status" value="1"/>
</dbReference>
<dbReference type="PANTHER" id="PTHR12069:SF0">
    <property type="entry name" value="DNA-DIRECTED RNA POLYMERASE III SUBUNIT RPC5"/>
    <property type="match status" value="1"/>
</dbReference>
<evidence type="ECO:0000256" key="1">
    <source>
        <dbReference type="SAM" id="MobiDB-lite"/>
    </source>
</evidence>
<dbReference type="EMBL" id="JASNQZ010000011">
    <property type="protein sequence ID" value="KAL0951008.1"/>
    <property type="molecule type" value="Genomic_DNA"/>
</dbReference>
<feature type="compositionally biased region" description="Basic and acidic residues" evidence="1">
    <location>
        <begin position="104"/>
        <end position="113"/>
    </location>
</feature>
<organism evidence="2 3">
    <name type="scientific">Hohenbuehelia grisea</name>
    <dbReference type="NCBI Taxonomy" id="104357"/>
    <lineage>
        <taxon>Eukaryota</taxon>
        <taxon>Fungi</taxon>
        <taxon>Dikarya</taxon>
        <taxon>Basidiomycota</taxon>
        <taxon>Agaricomycotina</taxon>
        <taxon>Agaricomycetes</taxon>
        <taxon>Agaricomycetidae</taxon>
        <taxon>Agaricales</taxon>
        <taxon>Pleurotineae</taxon>
        <taxon>Pleurotaceae</taxon>
        <taxon>Hohenbuehelia</taxon>
    </lineage>
</organism>
<sequence>MNPTSEDRLVDVLPIHFSNALSPNISIHQFPLLARPLQVPPSAATAKKNISARIKESTRRIEIHIPADTRPEVWNEERGKELGEAQLIDDREKNQGRQVQENNDPPKLEEVRLSSEQIPQCGAHMLGVVRDGRLYLHPISETHQLRPTLTYLDIMSRKSKRGRHGEDSDSDDGPPPDPDEAPPVPAPKKEKKPAGEAKQVQVTARKSDDKSGPQPQGSLSVVRREMLALIRAEEDERWDDLVFHDALAEESVAAFESLISQNTDDLTCTTDAASFVKDIEGL</sequence>
<feature type="region of interest" description="Disordered" evidence="1">
    <location>
        <begin position="156"/>
        <end position="219"/>
    </location>
</feature>
<gene>
    <name evidence="2" type="ORF">HGRIS_007750</name>
</gene>
<dbReference type="Proteomes" id="UP001556367">
    <property type="component" value="Unassembled WGS sequence"/>
</dbReference>
<dbReference type="InterPro" id="IPR006886">
    <property type="entry name" value="RNA_pol_III_Rpc5"/>
</dbReference>
<name>A0ABR3J673_9AGAR</name>
<evidence type="ECO:0000313" key="2">
    <source>
        <dbReference type="EMBL" id="KAL0951008.1"/>
    </source>
</evidence>
<proteinExistence type="predicted"/>
<protein>
    <submittedName>
        <fullName evidence="2">Uncharacterized protein</fullName>
    </submittedName>
</protein>
<feature type="region of interest" description="Disordered" evidence="1">
    <location>
        <begin position="87"/>
        <end position="113"/>
    </location>
</feature>
<accession>A0ABR3J673</accession>
<reference evidence="3" key="1">
    <citation type="submission" date="2024-06" db="EMBL/GenBank/DDBJ databases">
        <title>Multi-omics analyses provide insights into the biosynthesis of the anticancer antibiotic pleurotin in Hohenbuehelia grisea.</title>
        <authorList>
            <person name="Weaver J.A."/>
            <person name="Alberti F."/>
        </authorList>
    </citation>
    <scope>NUCLEOTIDE SEQUENCE [LARGE SCALE GENOMIC DNA]</scope>
    <source>
        <strain evidence="3">T-177</strain>
    </source>
</reference>
<feature type="compositionally biased region" description="Acidic residues" evidence="1">
    <location>
        <begin position="168"/>
        <end position="180"/>
    </location>
</feature>
<keyword evidence="3" id="KW-1185">Reference proteome</keyword>
<evidence type="ECO:0000313" key="3">
    <source>
        <dbReference type="Proteomes" id="UP001556367"/>
    </source>
</evidence>
<comment type="caution">
    <text evidence="2">The sequence shown here is derived from an EMBL/GenBank/DDBJ whole genome shotgun (WGS) entry which is preliminary data.</text>
</comment>